<dbReference type="EMBL" id="CP155573">
    <property type="protein sequence ID" value="XFO64592.1"/>
    <property type="molecule type" value="Genomic_DNA"/>
</dbReference>
<organism evidence="8 9">
    <name type="scientific">Sporomusa silvacetica DSM 10669</name>
    <dbReference type="NCBI Taxonomy" id="1123289"/>
    <lineage>
        <taxon>Bacteria</taxon>
        <taxon>Bacillati</taxon>
        <taxon>Bacillota</taxon>
        <taxon>Negativicutes</taxon>
        <taxon>Selenomonadales</taxon>
        <taxon>Sporomusaceae</taxon>
        <taxon>Sporomusa</taxon>
    </lineage>
</organism>
<evidence type="ECO:0000256" key="1">
    <source>
        <dbReference type="ARBA" id="ARBA00004141"/>
    </source>
</evidence>
<feature type="transmembrane region" description="Helical" evidence="6">
    <location>
        <begin position="80"/>
        <end position="102"/>
    </location>
</feature>
<evidence type="ECO:0000256" key="2">
    <source>
        <dbReference type="ARBA" id="ARBA00007362"/>
    </source>
</evidence>
<keyword evidence="3 6" id="KW-0812">Transmembrane</keyword>
<evidence type="ECO:0000259" key="7">
    <source>
        <dbReference type="Pfam" id="PF00892"/>
    </source>
</evidence>
<comment type="similarity">
    <text evidence="2">Belongs to the EamA transporter family.</text>
</comment>
<evidence type="ECO:0000256" key="3">
    <source>
        <dbReference type="ARBA" id="ARBA00022692"/>
    </source>
</evidence>
<dbReference type="SUPFAM" id="SSF103481">
    <property type="entry name" value="Multidrug resistance efflux transporter EmrE"/>
    <property type="match status" value="2"/>
</dbReference>
<gene>
    <name evidence="8" type="ORF">SPSIL_006940</name>
</gene>
<feature type="transmembrane region" description="Helical" evidence="6">
    <location>
        <begin position="108"/>
        <end position="130"/>
    </location>
</feature>
<dbReference type="Proteomes" id="UP000216752">
    <property type="component" value="Chromosome"/>
</dbReference>
<reference evidence="8" key="1">
    <citation type="submission" date="2024-05" db="EMBL/GenBank/DDBJ databases">
        <title>Isolation and characterization of Sporomusa carbonis sp. nov., a carboxydotrophic hydrogenogen in the genus of Sporomusa isolated from a charcoal burning pile.</title>
        <authorList>
            <person name="Boeer T."/>
            <person name="Rosenbaum F."/>
            <person name="Eysell L."/>
            <person name="Mueller V."/>
            <person name="Daniel R."/>
            <person name="Poehlein A."/>
        </authorList>
    </citation>
    <scope>NUCLEOTIDE SEQUENCE [LARGE SCALE GENOMIC DNA]</scope>
    <source>
        <strain evidence="8">DSM 10669</strain>
    </source>
</reference>
<dbReference type="RefSeq" id="WP_094606028.1">
    <property type="nucleotide sequence ID" value="NZ_CP155573.1"/>
</dbReference>
<name>A0ABZ3IFX4_9FIRM</name>
<protein>
    <recommendedName>
        <fullName evidence="7">EamA domain-containing protein</fullName>
    </recommendedName>
</protein>
<sequence length="200" mass="21944">MPIQTVFLAAMSVFYFGEKINLRKIISILLCIAGVVLVSWKGSLSELSSNITTVLFTISAIGAVFHIISQKKLIGRMDSANMNFSIFLLCTVITGAPVPYTFHATGDFTIIALFSLVALGLITGISFYINTKALERLPLLTIAIVTNFSVIFSLLWAWILFNEPINEYVISEAITFIIGVVLMSVPEKENLSVISSENVK</sequence>
<dbReference type="InterPro" id="IPR050638">
    <property type="entry name" value="AA-Vitamin_Transporters"/>
</dbReference>
<feature type="transmembrane region" description="Helical" evidence="6">
    <location>
        <begin position="137"/>
        <end position="159"/>
    </location>
</feature>
<dbReference type="Gene3D" id="1.10.3730.20">
    <property type="match status" value="2"/>
</dbReference>
<keyword evidence="5 6" id="KW-0472">Membrane</keyword>
<evidence type="ECO:0000256" key="4">
    <source>
        <dbReference type="ARBA" id="ARBA00022989"/>
    </source>
</evidence>
<evidence type="ECO:0000256" key="5">
    <source>
        <dbReference type="ARBA" id="ARBA00023136"/>
    </source>
</evidence>
<evidence type="ECO:0000256" key="6">
    <source>
        <dbReference type="SAM" id="Phobius"/>
    </source>
</evidence>
<dbReference type="PANTHER" id="PTHR32322:SF2">
    <property type="entry name" value="EAMA DOMAIN-CONTAINING PROTEIN"/>
    <property type="match status" value="1"/>
</dbReference>
<comment type="subcellular location">
    <subcellularLocation>
        <location evidence="1">Membrane</location>
        <topology evidence="1">Multi-pass membrane protein</topology>
    </subcellularLocation>
</comment>
<feature type="transmembrane region" description="Helical" evidence="6">
    <location>
        <begin position="47"/>
        <end position="68"/>
    </location>
</feature>
<evidence type="ECO:0000313" key="8">
    <source>
        <dbReference type="EMBL" id="XFO64592.1"/>
    </source>
</evidence>
<proteinExistence type="inferred from homology"/>
<dbReference type="InterPro" id="IPR000620">
    <property type="entry name" value="EamA_dom"/>
</dbReference>
<dbReference type="Pfam" id="PF00892">
    <property type="entry name" value="EamA"/>
    <property type="match status" value="1"/>
</dbReference>
<evidence type="ECO:0000313" key="9">
    <source>
        <dbReference type="Proteomes" id="UP000216752"/>
    </source>
</evidence>
<feature type="transmembrane region" description="Helical" evidence="6">
    <location>
        <begin position="165"/>
        <end position="185"/>
    </location>
</feature>
<accession>A0ABZ3IFX4</accession>
<feature type="transmembrane region" description="Helical" evidence="6">
    <location>
        <begin position="21"/>
        <end position="41"/>
    </location>
</feature>
<keyword evidence="4 6" id="KW-1133">Transmembrane helix</keyword>
<dbReference type="InterPro" id="IPR037185">
    <property type="entry name" value="EmrE-like"/>
</dbReference>
<keyword evidence="9" id="KW-1185">Reference proteome</keyword>
<dbReference type="PANTHER" id="PTHR32322">
    <property type="entry name" value="INNER MEMBRANE TRANSPORTER"/>
    <property type="match status" value="1"/>
</dbReference>
<feature type="domain" description="EamA" evidence="7">
    <location>
        <begin position="54"/>
        <end position="184"/>
    </location>
</feature>